<dbReference type="AlphaFoldDB" id="M1DD00"/>
<evidence type="ECO:0000313" key="2">
    <source>
        <dbReference type="Proteomes" id="UP000011115"/>
    </source>
</evidence>
<dbReference type="Proteomes" id="UP000011115">
    <property type="component" value="Unassembled WGS sequence"/>
</dbReference>
<evidence type="ECO:0000313" key="1">
    <source>
        <dbReference type="EnsemblPlants" id="PGSC0003DMT400087014"/>
    </source>
</evidence>
<reference evidence="1" key="2">
    <citation type="submission" date="2015-06" db="UniProtKB">
        <authorList>
            <consortium name="EnsemblPlants"/>
        </authorList>
    </citation>
    <scope>IDENTIFICATION</scope>
    <source>
        <strain evidence="1">DM1-3 516 R44</strain>
    </source>
</reference>
<sequence>MATLLQHVRPWMQRVIEEFATRVEQQMMDRKIELASLRADLNILLAPRETKPESAPTTLVDNTVLDALFGDEMPPPASSRHAGKLPRSICASDNTKAGRTVVRTTASEAFRGLYLVYQNMVLQGLSMGYLPQSPSRTVVKTTACEAFRSPYLVQQNASPRDMFTITSLRLTSRSVMITTSRLGVRDLSLAKINPSLHKDYSVDLLHELQDGP</sequence>
<dbReference type="HOGENOM" id="CLU_1301582_0_0_1"/>
<keyword evidence="2" id="KW-1185">Reference proteome</keyword>
<dbReference type="PaxDb" id="4113-PGSC0003DMT400087014"/>
<protein>
    <recommendedName>
        <fullName evidence="3">Integrase core domain containing protein</fullName>
    </recommendedName>
</protein>
<accession>M1DD00</accession>
<dbReference type="Gramene" id="PGSC0003DMT400087014">
    <property type="protein sequence ID" value="PGSC0003DMT400087014"/>
    <property type="gene ID" value="PGSC0003DMG400036585"/>
</dbReference>
<proteinExistence type="predicted"/>
<dbReference type="EnsemblPlants" id="PGSC0003DMT400087014">
    <property type="protein sequence ID" value="PGSC0003DMT400087014"/>
    <property type="gene ID" value="PGSC0003DMG400036585"/>
</dbReference>
<dbReference type="InParanoid" id="M1DD00"/>
<name>M1DD00_SOLTU</name>
<organism evidence="1 2">
    <name type="scientific">Solanum tuberosum</name>
    <name type="common">Potato</name>
    <dbReference type="NCBI Taxonomy" id="4113"/>
    <lineage>
        <taxon>Eukaryota</taxon>
        <taxon>Viridiplantae</taxon>
        <taxon>Streptophyta</taxon>
        <taxon>Embryophyta</taxon>
        <taxon>Tracheophyta</taxon>
        <taxon>Spermatophyta</taxon>
        <taxon>Magnoliopsida</taxon>
        <taxon>eudicotyledons</taxon>
        <taxon>Gunneridae</taxon>
        <taxon>Pentapetalae</taxon>
        <taxon>asterids</taxon>
        <taxon>lamiids</taxon>
        <taxon>Solanales</taxon>
        <taxon>Solanaceae</taxon>
        <taxon>Solanoideae</taxon>
        <taxon>Solaneae</taxon>
        <taxon>Solanum</taxon>
    </lineage>
</organism>
<reference evidence="2" key="1">
    <citation type="journal article" date="2011" name="Nature">
        <title>Genome sequence and analysis of the tuber crop potato.</title>
        <authorList>
            <consortium name="The Potato Genome Sequencing Consortium"/>
        </authorList>
    </citation>
    <scope>NUCLEOTIDE SEQUENCE [LARGE SCALE GENOMIC DNA]</scope>
    <source>
        <strain evidence="2">cv. DM1-3 516 R44</strain>
    </source>
</reference>
<evidence type="ECO:0008006" key="3">
    <source>
        <dbReference type="Google" id="ProtNLM"/>
    </source>
</evidence>